<dbReference type="Gene3D" id="3.40.50.1820">
    <property type="entry name" value="alpha/beta hydrolase"/>
    <property type="match status" value="1"/>
</dbReference>
<dbReference type="InterPro" id="IPR050266">
    <property type="entry name" value="AB_hydrolase_sf"/>
</dbReference>
<sequence>MSSSPNVPVKTHTLDVDGASLHYEVRGQGPLLALIGAPMDANAFTPMAELLAADHTVLTVDPRGVQHSTVQDANQDSTPEIRAEDLSQLITAVDAGPAIVFGSSGGAVTSLALAQAHPEQLSTVIAHEPPLAELLENHEQILRETDATIAAYQSEGLLAGWKLFFAHASIEMPPGALEYMFGGERTAQQISDDNHFFLHEMKLSTHWQPGIARLSSVPINLIIGVGDDSAGQFCDRTCTALASALNTEAVHFPGGHTGFVEDPAGFAVRLRSVLAEVRS</sequence>
<gene>
    <name evidence="2" type="ordered locus">RSal33209_2220</name>
</gene>
<dbReference type="EMBL" id="CP000910">
    <property type="protein sequence ID" value="ABY23951.1"/>
    <property type="molecule type" value="Genomic_DNA"/>
</dbReference>
<dbReference type="PANTHER" id="PTHR43798">
    <property type="entry name" value="MONOACYLGLYCEROL LIPASE"/>
    <property type="match status" value="1"/>
</dbReference>
<organism evidence="2 3">
    <name type="scientific">Renibacterium salmoninarum (strain ATCC 33209 / DSM 20767 / JCM 11484 / NBRC 15589 / NCIMB 2235)</name>
    <dbReference type="NCBI Taxonomy" id="288705"/>
    <lineage>
        <taxon>Bacteria</taxon>
        <taxon>Bacillati</taxon>
        <taxon>Actinomycetota</taxon>
        <taxon>Actinomycetes</taxon>
        <taxon>Micrococcales</taxon>
        <taxon>Micrococcaceae</taxon>
        <taxon>Renibacterium</taxon>
    </lineage>
</organism>
<dbReference type="HOGENOM" id="CLU_083329_0_0_11"/>
<keyword evidence="2" id="KW-0378">Hydrolase</keyword>
<dbReference type="Pfam" id="PF00561">
    <property type="entry name" value="Abhydrolase_1"/>
    <property type="match status" value="1"/>
</dbReference>
<name>A9WT13_RENSM</name>
<dbReference type="eggNOG" id="COG0596">
    <property type="taxonomic scope" value="Bacteria"/>
</dbReference>
<accession>A9WT13</accession>
<dbReference type="PANTHER" id="PTHR43798:SF33">
    <property type="entry name" value="HYDROLASE, PUTATIVE (AFU_ORTHOLOGUE AFUA_2G14860)-RELATED"/>
    <property type="match status" value="1"/>
</dbReference>
<dbReference type="GO" id="GO:0016020">
    <property type="term" value="C:membrane"/>
    <property type="evidence" value="ECO:0007669"/>
    <property type="project" value="TreeGrafter"/>
</dbReference>
<proteinExistence type="predicted"/>
<dbReference type="STRING" id="288705.RSal33209_2220"/>
<dbReference type="Proteomes" id="UP000002007">
    <property type="component" value="Chromosome"/>
</dbReference>
<reference evidence="3" key="1">
    <citation type="journal article" date="2008" name="J. Bacteriol.">
        <title>Genome sequence of the fish pathogen Renibacterium salmoninarum suggests reductive evolution away from an environmental Arthrobacter ancestor.</title>
        <authorList>
            <person name="Wiens G.D."/>
            <person name="Rockey D.D."/>
            <person name="Wu Z."/>
            <person name="Chang J."/>
            <person name="Levy R."/>
            <person name="Crane S."/>
            <person name="Chen D.S."/>
            <person name="Capri G.R."/>
            <person name="Burnett J.R."/>
            <person name="Sudheesh P.S."/>
            <person name="Schipma M.J."/>
            <person name="Burd H."/>
            <person name="Bhattacharyya A."/>
            <person name="Rhodes L.D."/>
            <person name="Kaul R."/>
            <person name="Strom M.S."/>
        </authorList>
    </citation>
    <scope>NUCLEOTIDE SEQUENCE [LARGE SCALE GENOMIC DNA]</scope>
    <source>
        <strain evidence="3">ATCC 33209 / DSM 20767 / JCM 11484 / NBRC 15589 / NCIMB 2235</strain>
    </source>
</reference>
<keyword evidence="3" id="KW-1185">Reference proteome</keyword>
<evidence type="ECO:0000259" key="1">
    <source>
        <dbReference type="Pfam" id="PF00561"/>
    </source>
</evidence>
<feature type="domain" description="AB hydrolase-1" evidence="1">
    <location>
        <begin position="30"/>
        <end position="140"/>
    </location>
</feature>
<protein>
    <submittedName>
        <fullName evidence="2">Alpha/beta superfamily hydrolase</fullName>
    </submittedName>
</protein>
<dbReference type="RefSeq" id="WP_012245617.1">
    <property type="nucleotide sequence ID" value="NC_010168.1"/>
</dbReference>
<evidence type="ECO:0000313" key="3">
    <source>
        <dbReference type="Proteomes" id="UP000002007"/>
    </source>
</evidence>
<dbReference type="InterPro" id="IPR029058">
    <property type="entry name" value="AB_hydrolase_fold"/>
</dbReference>
<evidence type="ECO:0000313" key="2">
    <source>
        <dbReference type="EMBL" id="ABY23951.1"/>
    </source>
</evidence>
<dbReference type="InterPro" id="IPR000073">
    <property type="entry name" value="AB_hydrolase_1"/>
</dbReference>
<dbReference type="SUPFAM" id="SSF53474">
    <property type="entry name" value="alpha/beta-Hydrolases"/>
    <property type="match status" value="1"/>
</dbReference>
<dbReference type="GO" id="GO:0016787">
    <property type="term" value="F:hydrolase activity"/>
    <property type="evidence" value="ECO:0007669"/>
    <property type="project" value="UniProtKB-KW"/>
</dbReference>
<dbReference type="KEGG" id="rsa:RSal33209_2220"/>
<dbReference type="AlphaFoldDB" id="A9WT13"/>